<evidence type="ECO:0000313" key="1">
    <source>
        <dbReference type="EMBL" id="MPC87125.1"/>
    </source>
</evidence>
<dbReference type="Proteomes" id="UP000324222">
    <property type="component" value="Unassembled WGS sequence"/>
</dbReference>
<dbReference type="OrthoDB" id="6371714at2759"/>
<reference evidence="1 2" key="1">
    <citation type="submission" date="2019-05" db="EMBL/GenBank/DDBJ databases">
        <title>Another draft genome of Portunus trituberculatus and its Hox gene families provides insights of decapod evolution.</title>
        <authorList>
            <person name="Jeong J.-H."/>
            <person name="Song I."/>
            <person name="Kim S."/>
            <person name="Choi T."/>
            <person name="Kim D."/>
            <person name="Ryu S."/>
            <person name="Kim W."/>
        </authorList>
    </citation>
    <scope>NUCLEOTIDE SEQUENCE [LARGE SCALE GENOMIC DNA]</scope>
    <source>
        <tissue evidence="1">Muscle</tissue>
    </source>
</reference>
<keyword evidence="2" id="KW-1185">Reference proteome</keyword>
<organism evidence="1 2">
    <name type="scientific">Portunus trituberculatus</name>
    <name type="common">Swimming crab</name>
    <name type="synonym">Neptunus trituberculatus</name>
    <dbReference type="NCBI Taxonomy" id="210409"/>
    <lineage>
        <taxon>Eukaryota</taxon>
        <taxon>Metazoa</taxon>
        <taxon>Ecdysozoa</taxon>
        <taxon>Arthropoda</taxon>
        <taxon>Crustacea</taxon>
        <taxon>Multicrustacea</taxon>
        <taxon>Malacostraca</taxon>
        <taxon>Eumalacostraca</taxon>
        <taxon>Eucarida</taxon>
        <taxon>Decapoda</taxon>
        <taxon>Pleocyemata</taxon>
        <taxon>Brachyura</taxon>
        <taxon>Eubrachyura</taxon>
        <taxon>Portunoidea</taxon>
        <taxon>Portunidae</taxon>
        <taxon>Portuninae</taxon>
        <taxon>Portunus</taxon>
    </lineage>
</organism>
<name>A0A5B7IX98_PORTR</name>
<gene>
    <name evidence="1" type="ORF">E2C01_081976</name>
</gene>
<evidence type="ECO:0000313" key="2">
    <source>
        <dbReference type="Proteomes" id="UP000324222"/>
    </source>
</evidence>
<dbReference type="AlphaFoldDB" id="A0A5B7IX98"/>
<sequence>MQHLSGTLSAVQTSTLSTHNALTQASRNLSRTDFLLAGLDDNPLSSLKIVQ</sequence>
<comment type="caution">
    <text evidence="1">The sequence shown here is derived from an EMBL/GenBank/DDBJ whole genome shotgun (WGS) entry which is preliminary data.</text>
</comment>
<dbReference type="EMBL" id="VSRR010073554">
    <property type="protein sequence ID" value="MPC87125.1"/>
    <property type="molecule type" value="Genomic_DNA"/>
</dbReference>
<accession>A0A5B7IX98</accession>
<protein>
    <submittedName>
        <fullName evidence="1">Uncharacterized protein</fullName>
    </submittedName>
</protein>
<proteinExistence type="predicted"/>